<evidence type="ECO:0000313" key="2">
    <source>
        <dbReference type="Proteomes" id="UP000298493"/>
    </source>
</evidence>
<dbReference type="AlphaFoldDB" id="A0A4Z1NXI7"/>
<proteinExistence type="predicted"/>
<name>A0A4Z1NXI7_9PEZI</name>
<reference evidence="1 2" key="1">
    <citation type="submission" date="2019-04" db="EMBL/GenBank/DDBJ databases">
        <title>High contiguity whole genome sequence and gene annotation resource for two Venturia nashicola isolates.</title>
        <authorList>
            <person name="Prokchorchik M."/>
            <person name="Won K."/>
            <person name="Lee Y."/>
            <person name="Choi E.D."/>
            <person name="Segonzac C."/>
            <person name="Sohn K.H."/>
        </authorList>
    </citation>
    <scope>NUCLEOTIDE SEQUENCE [LARGE SCALE GENOMIC DNA]</scope>
    <source>
        <strain evidence="1 2">PRI2</strain>
    </source>
</reference>
<comment type="caution">
    <text evidence="1">The sequence shown here is derived from an EMBL/GenBank/DDBJ whole genome shotgun (WGS) entry which is preliminary data.</text>
</comment>
<evidence type="ECO:0000313" key="1">
    <source>
        <dbReference type="EMBL" id="TID18253.1"/>
    </source>
</evidence>
<organism evidence="1 2">
    <name type="scientific">Venturia nashicola</name>
    <dbReference type="NCBI Taxonomy" id="86259"/>
    <lineage>
        <taxon>Eukaryota</taxon>
        <taxon>Fungi</taxon>
        <taxon>Dikarya</taxon>
        <taxon>Ascomycota</taxon>
        <taxon>Pezizomycotina</taxon>
        <taxon>Dothideomycetes</taxon>
        <taxon>Pleosporomycetidae</taxon>
        <taxon>Venturiales</taxon>
        <taxon>Venturiaceae</taxon>
        <taxon>Venturia</taxon>
    </lineage>
</organism>
<dbReference type="EMBL" id="SNSC02000014">
    <property type="protein sequence ID" value="TID18253.1"/>
    <property type="molecule type" value="Genomic_DNA"/>
</dbReference>
<gene>
    <name evidence="1" type="ORF">E6O75_ATG06329</name>
</gene>
<accession>A0A4Z1NXI7</accession>
<dbReference type="Proteomes" id="UP000298493">
    <property type="component" value="Unassembled WGS sequence"/>
</dbReference>
<protein>
    <submittedName>
        <fullName evidence="1">Uncharacterized protein</fullName>
    </submittedName>
</protein>
<sequence length="133" mass="14797">MWAAQRIDAGVELYTKSLHHAKVGVLKGRTSVMPVLGSPLSIRCQLSLMESSSDDQEEDFNPIPWYGGGQVGCTLQFWKHSLGPVWKSGPWADDGQLLQVLLPYQTPQEPCPVLRFLEANDAQLKRSKSCVMI</sequence>
<keyword evidence="2" id="KW-1185">Reference proteome</keyword>